<reference evidence="2 3" key="1">
    <citation type="submission" date="2019-03" db="EMBL/GenBank/DDBJ databases">
        <title>Sequencing the genomes of 1000 actinobacteria strains.</title>
        <authorList>
            <person name="Klenk H.-P."/>
        </authorList>
    </citation>
    <scope>NUCLEOTIDE SEQUENCE [LARGE SCALE GENOMIC DNA]</scope>
    <source>
        <strain evidence="2 3">DSM 43805</strain>
    </source>
</reference>
<feature type="transmembrane region" description="Helical" evidence="1">
    <location>
        <begin position="131"/>
        <end position="148"/>
    </location>
</feature>
<feature type="transmembrane region" description="Helical" evidence="1">
    <location>
        <begin position="79"/>
        <end position="101"/>
    </location>
</feature>
<dbReference type="Proteomes" id="UP000294901">
    <property type="component" value="Unassembled WGS sequence"/>
</dbReference>
<keyword evidence="1" id="KW-0812">Transmembrane</keyword>
<sequence>MALDVPGGGVGRGLGGGCWAGWSGSGGAWAGVLGGLVGLRRSFGGGVGGAWAGAGRAGLVGVAHDGAVKRWRPVAGVGLGWILLVLVRLFEILLLNLIWIGAVFLTWGAWVVAGTVTVVVVVSALRRRRRLVAIVVLVAGLGSAALVARTEWDGIYVHGYYRMHRDDFAAVAALDEQGRLESAEYYGANLPGDLRGLSVNGRAARLSQDRGDATAARLLQDGGDAPAAGLSQDRGDAPAAGLSQDRGDAPGALFLLRVAGIPDGGAGYARLAPVQRESTFDCFGDPCQARWTVGDGWYWLGPAG</sequence>
<dbReference type="EMBL" id="SNWR01000002">
    <property type="protein sequence ID" value="TDO32764.1"/>
    <property type="molecule type" value="Genomic_DNA"/>
</dbReference>
<keyword evidence="3" id="KW-1185">Reference proteome</keyword>
<keyword evidence="1" id="KW-0472">Membrane</keyword>
<evidence type="ECO:0000256" key="1">
    <source>
        <dbReference type="SAM" id="Phobius"/>
    </source>
</evidence>
<accession>A0A4R6JAP3</accession>
<evidence type="ECO:0000313" key="3">
    <source>
        <dbReference type="Proteomes" id="UP000294901"/>
    </source>
</evidence>
<evidence type="ECO:0000313" key="2">
    <source>
        <dbReference type="EMBL" id="TDO32764.1"/>
    </source>
</evidence>
<name>A0A4R6JAP3_9ACTN</name>
<gene>
    <name evidence="2" type="ORF">C8E87_8236</name>
</gene>
<protein>
    <submittedName>
        <fullName evidence="2">Uncharacterized protein</fullName>
    </submittedName>
</protein>
<organism evidence="2 3">
    <name type="scientific">Paractinoplanes brasiliensis</name>
    <dbReference type="NCBI Taxonomy" id="52695"/>
    <lineage>
        <taxon>Bacteria</taxon>
        <taxon>Bacillati</taxon>
        <taxon>Actinomycetota</taxon>
        <taxon>Actinomycetes</taxon>
        <taxon>Micromonosporales</taxon>
        <taxon>Micromonosporaceae</taxon>
        <taxon>Paractinoplanes</taxon>
    </lineage>
</organism>
<feature type="transmembrane region" description="Helical" evidence="1">
    <location>
        <begin position="107"/>
        <end position="124"/>
    </location>
</feature>
<comment type="caution">
    <text evidence="2">The sequence shown here is derived from an EMBL/GenBank/DDBJ whole genome shotgun (WGS) entry which is preliminary data.</text>
</comment>
<keyword evidence="1" id="KW-1133">Transmembrane helix</keyword>
<dbReference type="AlphaFoldDB" id="A0A4R6JAP3"/>
<proteinExistence type="predicted"/>